<dbReference type="Proteomes" id="UP000540056">
    <property type="component" value="Unassembled WGS sequence"/>
</dbReference>
<gene>
    <name evidence="9" type="ORF">H3232_00550</name>
</gene>
<dbReference type="SUPFAM" id="SSF143081">
    <property type="entry name" value="BB1717-like"/>
    <property type="match status" value="1"/>
</dbReference>
<evidence type="ECO:0000256" key="3">
    <source>
        <dbReference type="ARBA" id="ARBA00022763"/>
    </source>
</evidence>
<dbReference type="PANTHER" id="PTHR13604">
    <property type="entry name" value="DC12-RELATED"/>
    <property type="match status" value="1"/>
</dbReference>
<keyword evidence="6" id="KW-0238">DNA-binding</keyword>
<keyword evidence="3" id="KW-0227">DNA damage</keyword>
<evidence type="ECO:0000256" key="7">
    <source>
        <dbReference type="ARBA" id="ARBA00023239"/>
    </source>
</evidence>
<dbReference type="EC" id="3.4.-.-" evidence="8"/>
<evidence type="ECO:0000256" key="8">
    <source>
        <dbReference type="RuleBase" id="RU364100"/>
    </source>
</evidence>
<keyword evidence="4 8" id="KW-0378">Hydrolase</keyword>
<dbReference type="Pfam" id="PF02586">
    <property type="entry name" value="SRAP"/>
    <property type="match status" value="1"/>
</dbReference>
<accession>A0ABR5ZVE5</accession>
<keyword evidence="5" id="KW-0190">Covalent protein-DNA linkage</keyword>
<sequence length="195" mass="22252">MCGRYLYDKNEQILVDYYEEITSRGVDVTDLRDGTIFPSNQVVTLGANPDGEIVSGITRWGFTGFNPSQLMINARVETLREKKTFRGPFEGQRIVFPMSAFFEFSEDKEAYTFSDSGRVIYAGGFYRIYPDKKTGQKQAESIIITTEPDEVVSPIHNRMPLLIPQADIAKWILDDDFAFNYQKPTHQQLVPTKVS</sequence>
<comment type="caution">
    <text evidence="9">The sequence shown here is derived from an EMBL/GenBank/DDBJ whole genome shotgun (WGS) entry which is preliminary data.</text>
</comment>
<protein>
    <recommendedName>
        <fullName evidence="8">Abasic site processing protein</fullName>
        <ecNumber evidence="8">3.4.-.-</ecNumber>
    </recommendedName>
</protein>
<dbReference type="EMBL" id="JACGAN010000001">
    <property type="protein sequence ID" value="MBA5745706.1"/>
    <property type="molecule type" value="Genomic_DNA"/>
</dbReference>
<dbReference type="InterPro" id="IPR003738">
    <property type="entry name" value="SRAP"/>
</dbReference>
<keyword evidence="7" id="KW-0456">Lyase</keyword>
<dbReference type="Gene3D" id="3.90.1680.10">
    <property type="entry name" value="SOS response associated peptidase-like"/>
    <property type="match status" value="1"/>
</dbReference>
<keyword evidence="10" id="KW-1185">Reference proteome</keyword>
<evidence type="ECO:0000256" key="6">
    <source>
        <dbReference type="ARBA" id="ARBA00023125"/>
    </source>
</evidence>
<dbReference type="InterPro" id="IPR036590">
    <property type="entry name" value="SRAP-like"/>
</dbReference>
<evidence type="ECO:0000313" key="9">
    <source>
        <dbReference type="EMBL" id="MBA5745706.1"/>
    </source>
</evidence>
<evidence type="ECO:0000256" key="5">
    <source>
        <dbReference type="ARBA" id="ARBA00023124"/>
    </source>
</evidence>
<evidence type="ECO:0000256" key="4">
    <source>
        <dbReference type="ARBA" id="ARBA00022801"/>
    </source>
</evidence>
<comment type="similarity">
    <text evidence="1 8">Belongs to the SOS response-associated peptidase family.</text>
</comment>
<dbReference type="PANTHER" id="PTHR13604:SF0">
    <property type="entry name" value="ABASIC SITE PROCESSING PROTEIN HMCES"/>
    <property type="match status" value="1"/>
</dbReference>
<evidence type="ECO:0000256" key="1">
    <source>
        <dbReference type="ARBA" id="ARBA00008136"/>
    </source>
</evidence>
<evidence type="ECO:0000313" key="10">
    <source>
        <dbReference type="Proteomes" id="UP000540056"/>
    </source>
</evidence>
<keyword evidence="2 8" id="KW-0645">Protease</keyword>
<proteinExistence type="inferred from homology"/>
<evidence type="ECO:0000256" key="2">
    <source>
        <dbReference type="ARBA" id="ARBA00022670"/>
    </source>
</evidence>
<reference evidence="9 10" key="1">
    <citation type="submission" date="2020-07" db="EMBL/GenBank/DDBJ databases">
        <title>Draft Genome Sequences of Lactobacillales Isolated from the International Space Station.</title>
        <authorList>
            <person name="Bharadwaj A.R."/>
            <person name="Singh N.K."/>
            <person name="Wood J.M."/>
            <person name="Debieu M."/>
            <person name="O'Hara N.B."/>
            <person name="Karouia F."/>
            <person name="Mason C.E."/>
            <person name="Venkateswaran K."/>
        </authorList>
    </citation>
    <scope>NUCLEOTIDE SEQUENCE [LARGE SCALE GENOMIC DNA]</scope>
    <source>
        <strain evidence="9 10">151250015-1-258-55</strain>
    </source>
</reference>
<name>A0ABR5ZVE5_9LACT</name>
<organism evidence="9 10">
    <name type="scientific">Aerococcus urinaeequi</name>
    <dbReference type="NCBI Taxonomy" id="51665"/>
    <lineage>
        <taxon>Bacteria</taxon>
        <taxon>Bacillati</taxon>
        <taxon>Bacillota</taxon>
        <taxon>Bacilli</taxon>
        <taxon>Lactobacillales</taxon>
        <taxon>Aerococcaceae</taxon>
        <taxon>Aerococcus</taxon>
    </lineage>
</organism>
<dbReference type="RefSeq" id="WP_048727449.1">
    <property type="nucleotide sequence ID" value="NZ_JACGAM010000001.1"/>
</dbReference>